<proteinExistence type="predicted"/>
<organism evidence="1">
    <name type="scientific">Arundo donax</name>
    <name type="common">Giant reed</name>
    <name type="synonym">Donax arundinaceus</name>
    <dbReference type="NCBI Taxonomy" id="35708"/>
    <lineage>
        <taxon>Eukaryota</taxon>
        <taxon>Viridiplantae</taxon>
        <taxon>Streptophyta</taxon>
        <taxon>Embryophyta</taxon>
        <taxon>Tracheophyta</taxon>
        <taxon>Spermatophyta</taxon>
        <taxon>Magnoliopsida</taxon>
        <taxon>Liliopsida</taxon>
        <taxon>Poales</taxon>
        <taxon>Poaceae</taxon>
        <taxon>PACMAD clade</taxon>
        <taxon>Arundinoideae</taxon>
        <taxon>Arundineae</taxon>
        <taxon>Arundo</taxon>
    </lineage>
</organism>
<protein>
    <submittedName>
        <fullName evidence="1">Uncharacterized protein</fullName>
    </submittedName>
</protein>
<reference evidence="1" key="1">
    <citation type="submission" date="2014-09" db="EMBL/GenBank/DDBJ databases">
        <authorList>
            <person name="Magalhaes I.L.F."/>
            <person name="Oliveira U."/>
            <person name="Santos F.R."/>
            <person name="Vidigal T.H.D.A."/>
            <person name="Brescovit A.D."/>
            <person name="Santos A.J."/>
        </authorList>
    </citation>
    <scope>NUCLEOTIDE SEQUENCE</scope>
    <source>
        <tissue evidence="1">Shoot tissue taken approximately 20 cm above the soil surface</tissue>
    </source>
</reference>
<reference evidence="1" key="2">
    <citation type="journal article" date="2015" name="Data Brief">
        <title>Shoot transcriptome of the giant reed, Arundo donax.</title>
        <authorList>
            <person name="Barrero R.A."/>
            <person name="Guerrero F.D."/>
            <person name="Moolhuijzen P."/>
            <person name="Goolsby J.A."/>
            <person name="Tidwell J."/>
            <person name="Bellgard S.E."/>
            <person name="Bellgard M.I."/>
        </authorList>
    </citation>
    <scope>NUCLEOTIDE SEQUENCE</scope>
    <source>
        <tissue evidence="1">Shoot tissue taken approximately 20 cm above the soil surface</tissue>
    </source>
</reference>
<sequence>MYELYLAIQAIRARN</sequence>
<accession>A0A0A9HQZ2</accession>
<dbReference type="EMBL" id="GBRH01158351">
    <property type="protein sequence ID" value="JAE39545.1"/>
    <property type="molecule type" value="Transcribed_RNA"/>
</dbReference>
<name>A0A0A9HQZ2_ARUDO</name>
<evidence type="ECO:0000313" key="1">
    <source>
        <dbReference type="EMBL" id="JAE39545.1"/>
    </source>
</evidence>